<reference evidence="1" key="1">
    <citation type="journal article" date="2016" name="Antimicrob. Agents Chemother.">
        <title>IncHI2 Plasmids Are The Key Vectors Responsible for OqxAB Transmission among Salmonella spp.</title>
        <authorList>
            <person name="Wong M.H."/>
            <person name="Chan E.W."/>
            <person name="Xie L."/>
            <person name="Li R."/>
            <person name="Chen S."/>
        </authorList>
    </citation>
    <scope>NUCLEOTIDE SEQUENCE</scope>
    <source>
        <strain evidence="1">A3</strain>
        <plasmid evidence="1">pA3T</plasmid>
    </source>
</reference>
<keyword evidence="1" id="KW-0614">Plasmid</keyword>
<accession>A0A1C9T8E3</accession>
<organism evidence="1">
    <name type="scientific">Salmonella enterica subsp. enterica serovar Indiana</name>
    <dbReference type="NCBI Taxonomy" id="286783"/>
    <lineage>
        <taxon>Bacteria</taxon>
        <taxon>Pseudomonadati</taxon>
        <taxon>Pseudomonadota</taxon>
        <taxon>Gammaproteobacteria</taxon>
        <taxon>Enterobacterales</taxon>
        <taxon>Enterobacteriaceae</taxon>
        <taxon>Salmonella</taxon>
    </lineage>
</organism>
<name>A0A1C9T8E3_SALET</name>
<proteinExistence type="predicted"/>
<evidence type="ECO:0000313" key="1">
    <source>
        <dbReference type="EMBL" id="AOR06144.1"/>
    </source>
</evidence>
<dbReference type="EMBL" id="KX421096">
    <property type="protein sequence ID" value="AOR06144.1"/>
    <property type="molecule type" value="Genomic_DNA"/>
</dbReference>
<geneLocation type="plasmid" evidence="1">
    <name>pA3T</name>
</geneLocation>
<dbReference type="AlphaFoldDB" id="A0A1C9T8E3"/>
<protein>
    <submittedName>
        <fullName evidence="1">Uncharacterized protein</fullName>
    </submittedName>
</protein>
<sequence length="38" mass="4507">MSIQPIIKVTFDRRCSFMFANCADMFVNSRKRDFKSIC</sequence>